<organism evidence="4">
    <name type="scientific">Chlamydomonas euryale</name>
    <dbReference type="NCBI Taxonomy" id="1486919"/>
    <lineage>
        <taxon>Eukaryota</taxon>
        <taxon>Viridiplantae</taxon>
        <taxon>Chlorophyta</taxon>
        <taxon>core chlorophytes</taxon>
        <taxon>Chlorophyceae</taxon>
        <taxon>CS clade</taxon>
        <taxon>Chlamydomonadales</taxon>
        <taxon>Chlamydomonadaceae</taxon>
        <taxon>Chlamydomonas</taxon>
    </lineage>
</organism>
<dbReference type="SUPFAM" id="SSF48371">
    <property type="entry name" value="ARM repeat"/>
    <property type="match status" value="1"/>
</dbReference>
<name>A0A7R9V380_9CHLO</name>
<dbReference type="AlphaFoldDB" id="A0A7R9V380"/>
<feature type="compositionally biased region" description="Polar residues" evidence="3">
    <location>
        <begin position="620"/>
        <end position="629"/>
    </location>
</feature>
<dbReference type="PANTHER" id="PTHR12634">
    <property type="entry name" value="SIT4 YEAST -ASSOCIATING PROTEIN-RELATED"/>
    <property type="match status" value="1"/>
</dbReference>
<evidence type="ECO:0000256" key="1">
    <source>
        <dbReference type="ARBA" id="ARBA00006180"/>
    </source>
</evidence>
<dbReference type="InterPro" id="IPR016024">
    <property type="entry name" value="ARM-type_fold"/>
</dbReference>
<dbReference type="GO" id="GO:0019888">
    <property type="term" value="F:protein phosphatase regulator activity"/>
    <property type="evidence" value="ECO:0007669"/>
    <property type="project" value="TreeGrafter"/>
</dbReference>
<evidence type="ECO:0000313" key="4">
    <source>
        <dbReference type="EMBL" id="CAD8281434.1"/>
    </source>
</evidence>
<sequence>MFWKVPGFSQPSPVEQILDKEEFTLEELLDEDDTIQECKSLNSRLVAFLRERTVVDQLVRYMIEPQDSDDPKKTYKYPFTACEVLCCKLEAVYNTMLEDAELMQLLFSLLSSPAPLSCKTAGYFGRTVSSLLSRKGPEMFEFFKEQGDSLLEKLVGHVGTTSIADVIKRMLHADDQNGMLPLPEMTAWLAETPLISLLLARLGSSHEPEVQANAADILCAVAHTQPSPPASRLAAQPCITALMEHALAPSRAVLVPALDVCIALLEPHRAQALSMDGGMAPDQPPPPPSSADTQRCRDEAVAAIVPHLPALVRLLDTPSSSEPLPMPAGQLAPPLGRHRLKVVELLAVLVRSSSLATEAAVLSCGALPVCLNLFADYPFNNLMHHHVAAMVVACASSASDEMLEHVFGACGVLEWLAGLPADVSLPPNMGSNRGGVPSMLRAGYLGHVTQIASALESLAQESDGEAMAGGSSGGGEGAPSESKVSQYVRESGTWQVWVEGTLRPRQDMENTARWECGRPAAQHTGAIDSDGEEFGRNMELDQVPLYSRYSSADNDDDDDDGGDGEDDDDEAGAAPGSAQASGFGAGGLSNAMSGLGLGATAHGDPWGDDEGAGDMPITRLTASVNTSAMSRGMDEDEVLLASSDDESVGEASSPEARTPGSGAEAEATGDQGGGGANSSVPPAGSGDDSASAGMASAKGGDCGHAKGDADAAAAVSEDKGKASPGKLPPPSSWPIDVPSEVPANDADGDVE</sequence>
<dbReference type="PANTHER" id="PTHR12634:SF8">
    <property type="entry name" value="FIERY MOUNTAIN, ISOFORM D"/>
    <property type="match status" value="1"/>
</dbReference>
<feature type="region of interest" description="Disordered" evidence="3">
    <location>
        <begin position="460"/>
        <end position="486"/>
    </location>
</feature>
<feature type="compositionally biased region" description="Acidic residues" evidence="3">
    <location>
        <begin position="634"/>
        <end position="648"/>
    </location>
</feature>
<evidence type="ECO:0000256" key="2">
    <source>
        <dbReference type="ARBA" id="ARBA00023306"/>
    </source>
</evidence>
<feature type="region of interest" description="Disordered" evidence="3">
    <location>
        <begin position="548"/>
        <end position="751"/>
    </location>
</feature>
<dbReference type="GO" id="GO:0019903">
    <property type="term" value="F:protein phosphatase binding"/>
    <property type="evidence" value="ECO:0007669"/>
    <property type="project" value="InterPro"/>
</dbReference>
<feature type="region of interest" description="Disordered" evidence="3">
    <location>
        <begin position="274"/>
        <end position="293"/>
    </location>
</feature>
<comment type="similarity">
    <text evidence="1">Belongs to the SAPS family.</text>
</comment>
<dbReference type="EMBL" id="HBEC01003115">
    <property type="protein sequence ID" value="CAD8281434.1"/>
    <property type="molecule type" value="Transcribed_RNA"/>
</dbReference>
<feature type="compositionally biased region" description="Low complexity" evidence="3">
    <location>
        <begin position="572"/>
        <end position="582"/>
    </location>
</feature>
<dbReference type="Gene3D" id="1.25.10.10">
    <property type="entry name" value="Leucine-rich Repeat Variant"/>
    <property type="match status" value="1"/>
</dbReference>
<reference evidence="4" key="1">
    <citation type="submission" date="2021-01" db="EMBL/GenBank/DDBJ databases">
        <authorList>
            <person name="Corre E."/>
            <person name="Pelletier E."/>
            <person name="Niang G."/>
            <person name="Scheremetjew M."/>
            <person name="Finn R."/>
            <person name="Kale V."/>
            <person name="Holt S."/>
            <person name="Cochrane G."/>
            <person name="Meng A."/>
            <person name="Brown T."/>
            <person name="Cohen L."/>
        </authorList>
    </citation>
    <scope>NUCLEOTIDE SEQUENCE</scope>
    <source>
        <strain evidence="4">CCMP219</strain>
    </source>
</reference>
<dbReference type="Pfam" id="PF04499">
    <property type="entry name" value="SAPS"/>
    <property type="match status" value="2"/>
</dbReference>
<feature type="compositionally biased region" description="Acidic residues" evidence="3">
    <location>
        <begin position="553"/>
        <end position="571"/>
    </location>
</feature>
<protein>
    <submittedName>
        <fullName evidence="4">Uncharacterized protein</fullName>
    </submittedName>
</protein>
<feature type="region of interest" description="Disordered" evidence="3">
    <location>
        <begin position="512"/>
        <end position="535"/>
    </location>
</feature>
<accession>A0A7R9V380</accession>
<keyword evidence="2" id="KW-0131">Cell cycle</keyword>
<dbReference type="InterPro" id="IPR007587">
    <property type="entry name" value="SAPS"/>
</dbReference>
<proteinExistence type="inferred from homology"/>
<feature type="compositionally biased region" description="Low complexity" evidence="3">
    <location>
        <begin position="683"/>
        <end position="699"/>
    </location>
</feature>
<gene>
    <name evidence="4" type="ORF">CEUR00632_LOCUS1469</name>
</gene>
<dbReference type="InterPro" id="IPR011989">
    <property type="entry name" value="ARM-like"/>
</dbReference>
<evidence type="ECO:0000256" key="3">
    <source>
        <dbReference type="SAM" id="MobiDB-lite"/>
    </source>
</evidence>